<evidence type="ECO:0000313" key="2">
    <source>
        <dbReference type="Proteomes" id="UP000247702"/>
    </source>
</evidence>
<reference evidence="1 2" key="1">
    <citation type="submission" date="2017-11" db="EMBL/GenBank/DDBJ databases">
        <title>The genome of Rhizophagus clarus HR1 reveals common genetic basis of auxotrophy among arbuscular mycorrhizal fungi.</title>
        <authorList>
            <person name="Kobayashi Y."/>
        </authorList>
    </citation>
    <scope>NUCLEOTIDE SEQUENCE [LARGE SCALE GENOMIC DNA]</scope>
    <source>
        <strain evidence="1 2">HR1</strain>
    </source>
</reference>
<dbReference type="EMBL" id="BEXD01000482">
    <property type="protein sequence ID" value="GBB87824.1"/>
    <property type="molecule type" value="Genomic_DNA"/>
</dbReference>
<dbReference type="AlphaFoldDB" id="A0A2Z6QRW8"/>
<comment type="caution">
    <text evidence="1">The sequence shown here is derived from an EMBL/GenBank/DDBJ whole genome shotgun (WGS) entry which is preliminary data.</text>
</comment>
<evidence type="ECO:0000313" key="1">
    <source>
        <dbReference type="EMBL" id="GBB87824.1"/>
    </source>
</evidence>
<sequence>MGFDNSDIIQQLLDNIIFCLYMISFRKLNVIMLGMGKLKKPEWNYTGEEYKSIFQSYYDNTKSAFIQEVEDEECVVQIYTNNTLIRTYNAIDPDEVWLCIGRLSNYSRKKLFGLENLYTQICIQQAQIPSCMVSD</sequence>
<proteinExistence type="predicted"/>
<gene>
    <name evidence="1" type="ORF">RclHR1_14310001</name>
</gene>
<keyword evidence="2" id="KW-1185">Reference proteome</keyword>
<name>A0A2Z6QRW8_9GLOM</name>
<dbReference type="Proteomes" id="UP000247702">
    <property type="component" value="Unassembled WGS sequence"/>
</dbReference>
<accession>A0A2Z6QRW8</accession>
<organism evidence="1 2">
    <name type="scientific">Rhizophagus clarus</name>
    <dbReference type="NCBI Taxonomy" id="94130"/>
    <lineage>
        <taxon>Eukaryota</taxon>
        <taxon>Fungi</taxon>
        <taxon>Fungi incertae sedis</taxon>
        <taxon>Mucoromycota</taxon>
        <taxon>Glomeromycotina</taxon>
        <taxon>Glomeromycetes</taxon>
        <taxon>Glomerales</taxon>
        <taxon>Glomeraceae</taxon>
        <taxon>Rhizophagus</taxon>
    </lineage>
</organism>
<protein>
    <submittedName>
        <fullName evidence="1">Uncharacterized protein</fullName>
    </submittedName>
</protein>